<dbReference type="PANTHER" id="PTHR30461">
    <property type="entry name" value="DNA-INVERTASE FROM LAMBDOID PROPHAGE"/>
    <property type="match status" value="1"/>
</dbReference>
<dbReference type="Pfam" id="PF00239">
    <property type="entry name" value="Resolvase"/>
    <property type="match status" value="1"/>
</dbReference>
<dbReference type="Pfam" id="PF07508">
    <property type="entry name" value="Recombinase"/>
    <property type="match status" value="1"/>
</dbReference>
<organism evidence="3">
    <name type="scientific">uncultured Anaerotruncus sp</name>
    <dbReference type="NCBI Taxonomy" id="905011"/>
    <lineage>
        <taxon>Bacteria</taxon>
        <taxon>Bacillati</taxon>
        <taxon>Bacillota</taxon>
        <taxon>Clostridia</taxon>
        <taxon>Eubacteriales</taxon>
        <taxon>Oscillospiraceae</taxon>
        <taxon>Anaerotruncus</taxon>
        <taxon>environmental samples</taxon>
    </lineage>
</organism>
<dbReference type="InterPro" id="IPR038109">
    <property type="entry name" value="DNA_bind_recomb_sf"/>
</dbReference>
<sequence length="440" mass="49456">MAAYCRVSTDREAQLESLENQKRFFEDFAEKQGHQLVKIYADEGISGRQMKGREQFLQMLRDAQEGAFDLVTVKDISRFSRNTVDFLNAFRRLKSLGVAVWFLSGSQGLLGDSEFVLTIFGALAQEESANLSRRVKFGKQEGAKRGRVPPELYGYDRVDAFTLRINPAEGETVKRIFHWYTGEGIGCRAIALRLTALGIPAKRGGDWNAKGVRRILGNPVYAGELVNNRFETVDFLSGKTGTRPQGEWLRHPRPELALVTRKEFDAAQRILESRAVPKAGSPKGRYPLSGLLCCASCGEPLVRRKRKAGARWLCPTPGCPGHPSVGEEELNRALGMYFSARLPGETPRPNRGESASAALHQREERVKTLFQAGIISLEELKERLAQLEKMGEELQKWEGINRPVFSAGERFSHLTRPELHRLVERIDADQNRVTVHLKQL</sequence>
<dbReference type="SMART" id="SM00857">
    <property type="entry name" value="Resolvase"/>
    <property type="match status" value="1"/>
</dbReference>
<dbReference type="Pfam" id="PF13408">
    <property type="entry name" value="Zn_ribbon_recom"/>
    <property type="match status" value="1"/>
</dbReference>
<dbReference type="InterPro" id="IPR025827">
    <property type="entry name" value="Zn_ribbon_recom_dom"/>
</dbReference>
<dbReference type="PROSITE" id="PS51736">
    <property type="entry name" value="RECOMBINASES_3"/>
    <property type="match status" value="1"/>
</dbReference>
<name>A0A6N2T784_9FIRM</name>
<dbReference type="InterPro" id="IPR036162">
    <property type="entry name" value="Resolvase-like_N_sf"/>
</dbReference>
<proteinExistence type="predicted"/>
<dbReference type="InterPro" id="IPR006119">
    <property type="entry name" value="Resolv_N"/>
</dbReference>
<dbReference type="SUPFAM" id="SSF53041">
    <property type="entry name" value="Resolvase-like"/>
    <property type="match status" value="1"/>
</dbReference>
<accession>A0A6N2T784</accession>
<evidence type="ECO:0000259" key="2">
    <source>
        <dbReference type="PROSITE" id="PS51737"/>
    </source>
</evidence>
<dbReference type="EMBL" id="CACRSL010000003">
    <property type="protein sequence ID" value="VYS99635.1"/>
    <property type="molecule type" value="Genomic_DNA"/>
</dbReference>
<feature type="domain" description="Resolvase/invertase-type recombinase catalytic" evidence="1">
    <location>
        <begin position="1"/>
        <end position="146"/>
    </location>
</feature>
<dbReference type="GO" id="GO:0003677">
    <property type="term" value="F:DNA binding"/>
    <property type="evidence" value="ECO:0007669"/>
    <property type="project" value="InterPro"/>
</dbReference>
<dbReference type="CDD" id="cd00338">
    <property type="entry name" value="Ser_Recombinase"/>
    <property type="match status" value="1"/>
</dbReference>
<protein>
    <submittedName>
        <fullName evidence="3">Transposon Tn3 resolvase</fullName>
    </submittedName>
</protein>
<feature type="domain" description="Recombinase" evidence="2">
    <location>
        <begin position="152"/>
        <end position="277"/>
    </location>
</feature>
<dbReference type="GO" id="GO:0000150">
    <property type="term" value="F:DNA strand exchange activity"/>
    <property type="evidence" value="ECO:0007669"/>
    <property type="project" value="InterPro"/>
</dbReference>
<dbReference type="Gene3D" id="3.90.1750.20">
    <property type="entry name" value="Putative Large Serine Recombinase, Chain B, Domain 2"/>
    <property type="match status" value="1"/>
</dbReference>
<dbReference type="InterPro" id="IPR011109">
    <property type="entry name" value="DNA_bind_recombinase_dom"/>
</dbReference>
<evidence type="ECO:0000313" key="3">
    <source>
        <dbReference type="EMBL" id="VYS99635.1"/>
    </source>
</evidence>
<dbReference type="AlphaFoldDB" id="A0A6N2T784"/>
<reference evidence="3" key="1">
    <citation type="submission" date="2019-11" db="EMBL/GenBank/DDBJ databases">
        <authorList>
            <person name="Feng L."/>
        </authorList>
    </citation>
    <scope>NUCLEOTIDE SEQUENCE</scope>
    <source>
        <strain evidence="3">AundefinedLFYP135</strain>
    </source>
</reference>
<gene>
    <name evidence="3" type="primary">tnpR</name>
    <name evidence="3" type="ORF">AULFYP135_01223</name>
</gene>
<evidence type="ECO:0000259" key="1">
    <source>
        <dbReference type="PROSITE" id="PS51736"/>
    </source>
</evidence>
<dbReference type="InterPro" id="IPR050639">
    <property type="entry name" value="SSR_resolvase"/>
</dbReference>
<dbReference type="PROSITE" id="PS51737">
    <property type="entry name" value="RECOMBINASE_DNA_BIND"/>
    <property type="match status" value="1"/>
</dbReference>
<dbReference type="PANTHER" id="PTHR30461:SF23">
    <property type="entry name" value="DNA RECOMBINASE-RELATED"/>
    <property type="match status" value="1"/>
</dbReference>
<dbReference type="Gene3D" id="3.40.50.1390">
    <property type="entry name" value="Resolvase, N-terminal catalytic domain"/>
    <property type="match status" value="1"/>
</dbReference>